<accession>A0AAP0EDQ8</accession>
<sequence length="51" mass="5460">MGQSCPGHGEEKLKDTAVGCGEWQTPKITEDKIFYGSAQPIGAPCMPLQHS</sequence>
<evidence type="ECO:0000313" key="1">
    <source>
        <dbReference type="EMBL" id="KAK9087069.1"/>
    </source>
</evidence>
<comment type="caution">
    <text evidence="1">The sequence shown here is derived from an EMBL/GenBank/DDBJ whole genome shotgun (WGS) entry which is preliminary data.</text>
</comment>
<name>A0AAP0EDQ8_9MAGN</name>
<dbReference type="EMBL" id="JBBNAF010000013">
    <property type="protein sequence ID" value="KAK9087069.1"/>
    <property type="molecule type" value="Genomic_DNA"/>
</dbReference>
<reference evidence="1 2" key="1">
    <citation type="submission" date="2024-01" db="EMBL/GenBank/DDBJ databases">
        <title>Genome assemblies of Stephania.</title>
        <authorList>
            <person name="Yang L."/>
        </authorList>
    </citation>
    <scope>NUCLEOTIDE SEQUENCE [LARGE SCALE GENOMIC DNA]</scope>
    <source>
        <strain evidence="1">YNDBR</strain>
        <tissue evidence="1">Leaf</tissue>
    </source>
</reference>
<dbReference type="AlphaFoldDB" id="A0AAP0EDQ8"/>
<evidence type="ECO:0000313" key="2">
    <source>
        <dbReference type="Proteomes" id="UP001420932"/>
    </source>
</evidence>
<dbReference type="Proteomes" id="UP001420932">
    <property type="component" value="Unassembled WGS sequence"/>
</dbReference>
<gene>
    <name evidence="1" type="ORF">Syun_029463</name>
</gene>
<keyword evidence="2" id="KW-1185">Reference proteome</keyword>
<organism evidence="1 2">
    <name type="scientific">Stephania yunnanensis</name>
    <dbReference type="NCBI Taxonomy" id="152371"/>
    <lineage>
        <taxon>Eukaryota</taxon>
        <taxon>Viridiplantae</taxon>
        <taxon>Streptophyta</taxon>
        <taxon>Embryophyta</taxon>
        <taxon>Tracheophyta</taxon>
        <taxon>Spermatophyta</taxon>
        <taxon>Magnoliopsida</taxon>
        <taxon>Ranunculales</taxon>
        <taxon>Menispermaceae</taxon>
        <taxon>Menispermoideae</taxon>
        <taxon>Cissampelideae</taxon>
        <taxon>Stephania</taxon>
    </lineage>
</organism>
<proteinExistence type="predicted"/>
<protein>
    <submittedName>
        <fullName evidence="1">Uncharacterized protein</fullName>
    </submittedName>
</protein>